<sequence>MSLRDLERELVSERHWTLRGEVTSTERPQDSILEEGALEFRTSSRVHNDAVQVDEETGARVERDVDSIILSIIKKRVGMRLYDDVDVQTIVTDENAADADKTTLKEVLDSVDISKPTKSLAEEYVGMVVTDTGATINVQEAEKKAQQLWNALSHKLDQYCIG</sequence>
<proteinExistence type="inferred from homology"/>
<name>A0A023B6K6_GRENI</name>
<dbReference type="Pfam" id="PF04006">
    <property type="entry name" value="Mpp10"/>
    <property type="match status" value="1"/>
</dbReference>
<reference evidence="7" key="1">
    <citation type="submission" date="2013-12" db="EMBL/GenBank/DDBJ databases">
        <authorList>
            <person name="Omoto C.K."/>
            <person name="Sibley D."/>
            <person name="Venepally P."/>
            <person name="Hadjithomas M."/>
            <person name="Karamycheva S."/>
            <person name="Brunk B."/>
            <person name="Roos D."/>
            <person name="Caler E."/>
            <person name="Lorenzi H."/>
        </authorList>
    </citation>
    <scope>NUCLEOTIDE SEQUENCE</scope>
</reference>
<comment type="caution">
    <text evidence="7">The sequence shown here is derived from an EMBL/GenBank/DDBJ whole genome shotgun (WGS) entry which is preliminary data.</text>
</comment>
<evidence type="ECO:0000256" key="3">
    <source>
        <dbReference type="ARBA" id="ARBA00022552"/>
    </source>
</evidence>
<dbReference type="PANTHER" id="PTHR17039:SF0">
    <property type="entry name" value="U3 SMALL NUCLEOLAR RIBONUCLEOPROTEIN PROTEIN MPP10"/>
    <property type="match status" value="1"/>
</dbReference>
<evidence type="ECO:0000313" key="8">
    <source>
        <dbReference type="Proteomes" id="UP000019763"/>
    </source>
</evidence>
<dbReference type="GO" id="GO:0032040">
    <property type="term" value="C:small-subunit processome"/>
    <property type="evidence" value="ECO:0007669"/>
    <property type="project" value="TreeGrafter"/>
</dbReference>
<keyword evidence="8" id="KW-1185">Reference proteome</keyword>
<evidence type="ECO:0000256" key="5">
    <source>
        <dbReference type="ARBA" id="ARBA00023274"/>
    </source>
</evidence>
<dbReference type="GeneID" id="22912883"/>
<dbReference type="GO" id="GO:0006364">
    <property type="term" value="P:rRNA processing"/>
    <property type="evidence" value="ECO:0007669"/>
    <property type="project" value="UniProtKB-KW"/>
</dbReference>
<protein>
    <submittedName>
        <fullName evidence="7">Mpp10</fullName>
    </submittedName>
</protein>
<comment type="subcellular location">
    <subcellularLocation>
        <location evidence="1">Nucleus</location>
        <location evidence="1">Nucleolus</location>
    </subcellularLocation>
</comment>
<accession>A0A023B6K6</accession>
<dbReference type="RefSeq" id="XP_011130596.1">
    <property type="nucleotide sequence ID" value="XM_011132294.1"/>
</dbReference>
<comment type="similarity">
    <text evidence="6">Belongs to the MPP10 family.</text>
</comment>
<dbReference type="VEuPathDB" id="CryptoDB:GNI_079060"/>
<evidence type="ECO:0000256" key="1">
    <source>
        <dbReference type="ARBA" id="ARBA00004604"/>
    </source>
</evidence>
<gene>
    <name evidence="7" type="ORF">GNI_079060</name>
</gene>
<dbReference type="PANTHER" id="PTHR17039">
    <property type="entry name" value="U3 SMALL NUCLEOLAR RIBONUCLEOPROTEIN PROTEIN MPP10"/>
    <property type="match status" value="1"/>
</dbReference>
<evidence type="ECO:0000256" key="4">
    <source>
        <dbReference type="ARBA" id="ARBA00023242"/>
    </source>
</evidence>
<dbReference type="AlphaFoldDB" id="A0A023B6K6"/>
<keyword evidence="2" id="KW-0690">Ribosome biogenesis</keyword>
<keyword evidence="3" id="KW-0698">rRNA processing</keyword>
<dbReference type="OrthoDB" id="445326at2759"/>
<dbReference type="InterPro" id="IPR012173">
    <property type="entry name" value="Mpp10"/>
</dbReference>
<dbReference type="Proteomes" id="UP000019763">
    <property type="component" value="Unassembled WGS sequence"/>
</dbReference>
<keyword evidence="4" id="KW-0539">Nucleus</keyword>
<evidence type="ECO:0000256" key="2">
    <source>
        <dbReference type="ARBA" id="ARBA00022517"/>
    </source>
</evidence>
<evidence type="ECO:0000256" key="6">
    <source>
        <dbReference type="ARBA" id="ARBA00029455"/>
    </source>
</evidence>
<evidence type="ECO:0000313" key="7">
    <source>
        <dbReference type="EMBL" id="EZG66587.1"/>
    </source>
</evidence>
<organism evidence="7 8">
    <name type="scientific">Gregarina niphandrodes</name>
    <name type="common">Septate eugregarine</name>
    <dbReference type="NCBI Taxonomy" id="110365"/>
    <lineage>
        <taxon>Eukaryota</taxon>
        <taxon>Sar</taxon>
        <taxon>Alveolata</taxon>
        <taxon>Apicomplexa</taxon>
        <taxon>Conoidasida</taxon>
        <taxon>Gregarinasina</taxon>
        <taxon>Eugregarinorida</taxon>
        <taxon>Gregarinidae</taxon>
        <taxon>Gregarina</taxon>
    </lineage>
</organism>
<dbReference type="GO" id="GO:0034457">
    <property type="term" value="C:Mpp10 complex"/>
    <property type="evidence" value="ECO:0007669"/>
    <property type="project" value="InterPro"/>
</dbReference>
<dbReference type="GO" id="GO:0005732">
    <property type="term" value="C:sno(s)RNA-containing ribonucleoprotein complex"/>
    <property type="evidence" value="ECO:0007669"/>
    <property type="project" value="InterPro"/>
</dbReference>
<keyword evidence="5" id="KW-0687">Ribonucleoprotein</keyword>
<dbReference type="EMBL" id="AFNH02000591">
    <property type="protein sequence ID" value="EZG66587.1"/>
    <property type="molecule type" value="Genomic_DNA"/>
</dbReference>